<dbReference type="Pfam" id="PF25601">
    <property type="entry name" value="AAA_lid_14"/>
    <property type="match status" value="1"/>
</dbReference>
<dbReference type="InterPro" id="IPR058031">
    <property type="entry name" value="AAA_lid_NorR"/>
</dbReference>
<dbReference type="SUPFAM" id="SSF159800">
    <property type="entry name" value="PrpR receptor domain-like"/>
    <property type="match status" value="1"/>
</dbReference>
<dbReference type="InterPro" id="IPR002078">
    <property type="entry name" value="Sigma_54_int"/>
</dbReference>
<dbReference type="RefSeq" id="WP_066420882.1">
    <property type="nucleotide sequence ID" value="NZ_CP018866.1"/>
</dbReference>
<dbReference type="InterPro" id="IPR027417">
    <property type="entry name" value="P-loop_NTPase"/>
</dbReference>
<dbReference type="InterPro" id="IPR035965">
    <property type="entry name" value="PAS-like_dom_sf"/>
</dbReference>
<dbReference type="InterPro" id="IPR009057">
    <property type="entry name" value="Homeodomain-like_sf"/>
</dbReference>
<dbReference type="PANTHER" id="PTHR32071">
    <property type="entry name" value="TRANSCRIPTIONAL REGULATORY PROTEIN"/>
    <property type="match status" value="1"/>
</dbReference>
<organism evidence="6 7">
    <name type="scientific">Sutcliffiella cohnii</name>
    <dbReference type="NCBI Taxonomy" id="33932"/>
    <lineage>
        <taxon>Bacteria</taxon>
        <taxon>Bacillati</taxon>
        <taxon>Bacillota</taxon>
        <taxon>Bacilli</taxon>
        <taxon>Bacillales</taxon>
        <taxon>Bacillaceae</taxon>
        <taxon>Sutcliffiella</taxon>
    </lineage>
</organism>
<dbReference type="Gene3D" id="3.40.50.2300">
    <property type="match status" value="1"/>
</dbReference>
<evidence type="ECO:0000256" key="3">
    <source>
        <dbReference type="ARBA" id="ARBA00023015"/>
    </source>
</evidence>
<dbReference type="EMBL" id="CP018866">
    <property type="protein sequence ID" value="AST93541.1"/>
    <property type="molecule type" value="Genomic_DNA"/>
</dbReference>
<keyword evidence="2" id="KW-0067">ATP-binding</keyword>
<name>A0A223KVR0_9BACI</name>
<feature type="domain" description="Sigma-54 factor interaction" evidence="5">
    <location>
        <begin position="312"/>
        <end position="508"/>
    </location>
</feature>
<keyword evidence="7" id="KW-1185">Reference proteome</keyword>
<dbReference type="Pfam" id="PF02954">
    <property type="entry name" value="HTH_8"/>
    <property type="match status" value="1"/>
</dbReference>
<reference evidence="6 7" key="1">
    <citation type="submission" date="2016-12" db="EMBL/GenBank/DDBJ databases">
        <title>The whole genome sequencing and assembly of Bacillus cohnii DSM 6307T strain.</title>
        <authorList>
            <person name="Lee Y.-J."/>
            <person name="Yi H."/>
            <person name="Bahn Y.-S."/>
            <person name="Kim J.F."/>
            <person name="Lee D.-W."/>
        </authorList>
    </citation>
    <scope>NUCLEOTIDE SEQUENCE [LARGE SCALE GENOMIC DNA]</scope>
    <source>
        <strain evidence="6 7">DSM 6307</strain>
    </source>
</reference>
<dbReference type="STRING" id="1314751.GCA_001591425_04536"/>
<dbReference type="Gene3D" id="1.10.8.60">
    <property type="match status" value="1"/>
</dbReference>
<gene>
    <name evidence="6" type="ORF">BC6307_20855</name>
</gene>
<evidence type="ECO:0000313" key="7">
    <source>
        <dbReference type="Proteomes" id="UP000215224"/>
    </source>
</evidence>
<dbReference type="GO" id="GO:0005524">
    <property type="term" value="F:ATP binding"/>
    <property type="evidence" value="ECO:0007669"/>
    <property type="project" value="UniProtKB-KW"/>
</dbReference>
<evidence type="ECO:0000313" key="6">
    <source>
        <dbReference type="EMBL" id="AST93541.1"/>
    </source>
</evidence>
<keyword evidence="1" id="KW-0547">Nucleotide-binding</keyword>
<evidence type="ECO:0000256" key="2">
    <source>
        <dbReference type="ARBA" id="ARBA00022840"/>
    </source>
</evidence>
<dbReference type="Proteomes" id="UP000215224">
    <property type="component" value="Chromosome"/>
</dbReference>
<keyword evidence="3" id="KW-0805">Transcription regulation</keyword>
<dbReference type="SUPFAM" id="SSF46689">
    <property type="entry name" value="Homeodomain-like"/>
    <property type="match status" value="1"/>
</dbReference>
<dbReference type="Gene3D" id="3.40.50.10660">
    <property type="entry name" value="PrpR receptor domain-like"/>
    <property type="match status" value="1"/>
</dbReference>
<dbReference type="PROSITE" id="PS50045">
    <property type="entry name" value="SIGMA54_INTERACT_4"/>
    <property type="match status" value="1"/>
</dbReference>
<sequence length="577" mass="65212">MGIRTLFIAPYRGLKELATVLGKQQSDLELLIEEADLSAAIPVLNAYKDQGIQFIISRGGTAKIIKQYTDIPVVEVHLSGYDMLRTLTLIKDYKMKVHLIGFPNLCNGILSVANLLNIHLEYTMIEQEAEVKNAVKEAYENGAQVILGDTITVNTAESFGLQGMIMTSGREAVLEAFQQVKHLHWAVEQTKRNHSIYQALLNDINDGIAIFLESGEITYANSAFSQAVYSDKRPVIGTSIFQLPKEFGLDAFDFHPSHRDLVIQGESYHLTTDQFGHLGITYYYIKLSKVITDESSVKVSSDQAPNTSFAQFVTHSEQMKLLIGQAKSLSQTNEPIIISGEKGVGKTFLASTIHREREKGPHSFLHVTIVEESDHTVSEISSSLQQIEKGTVYIKGLELLSDPVQKNVWNLIEVNRGIRFIFGFDLDRHALETKLLDDFQDVNFLNIPPLRERTEDLEELIRIFIMQYNTRYGKQLVGIKEDFLQQFFSYDWPGNVTELKAVVKKMVNASEGDFIDYHLQRFLPVGTGKATSIDFTKTLEEIEKDIILQVLKEENMNQTAAAKRLGINRTTLWRKIK</sequence>
<dbReference type="Gene3D" id="1.10.10.60">
    <property type="entry name" value="Homeodomain-like"/>
    <property type="match status" value="1"/>
</dbReference>
<dbReference type="GO" id="GO:0006355">
    <property type="term" value="P:regulation of DNA-templated transcription"/>
    <property type="evidence" value="ECO:0007669"/>
    <property type="project" value="InterPro"/>
</dbReference>
<dbReference type="Pfam" id="PF13188">
    <property type="entry name" value="PAS_8"/>
    <property type="match status" value="1"/>
</dbReference>
<dbReference type="Gene3D" id="3.40.50.300">
    <property type="entry name" value="P-loop containing nucleotide triphosphate hydrolases"/>
    <property type="match status" value="1"/>
</dbReference>
<proteinExistence type="predicted"/>
<evidence type="ECO:0000256" key="4">
    <source>
        <dbReference type="ARBA" id="ARBA00023163"/>
    </source>
</evidence>
<evidence type="ECO:0000256" key="1">
    <source>
        <dbReference type="ARBA" id="ARBA00022741"/>
    </source>
</evidence>
<dbReference type="SUPFAM" id="SSF52540">
    <property type="entry name" value="P-loop containing nucleoside triphosphate hydrolases"/>
    <property type="match status" value="1"/>
</dbReference>
<protein>
    <recommendedName>
        <fullName evidence="5">Sigma-54 factor interaction domain-containing protein</fullName>
    </recommendedName>
</protein>
<dbReference type="InterPro" id="IPR010524">
    <property type="entry name" value="Sig_transdc_resp-reg_PrpR_N"/>
</dbReference>
<keyword evidence="4" id="KW-0804">Transcription</keyword>
<dbReference type="SUPFAM" id="SSF55785">
    <property type="entry name" value="PYP-like sensor domain (PAS domain)"/>
    <property type="match status" value="1"/>
</dbReference>
<dbReference type="PRINTS" id="PR01590">
    <property type="entry name" value="HTHFIS"/>
</dbReference>
<dbReference type="Pfam" id="PF06506">
    <property type="entry name" value="PrpR_N"/>
    <property type="match status" value="1"/>
</dbReference>
<dbReference type="Pfam" id="PF14532">
    <property type="entry name" value="Sigma54_activ_2"/>
    <property type="match status" value="1"/>
</dbReference>
<dbReference type="Gene3D" id="3.30.450.20">
    <property type="entry name" value="PAS domain"/>
    <property type="match status" value="1"/>
</dbReference>
<dbReference type="InterPro" id="IPR000014">
    <property type="entry name" value="PAS"/>
</dbReference>
<evidence type="ECO:0000259" key="5">
    <source>
        <dbReference type="PROSITE" id="PS50045"/>
    </source>
</evidence>
<dbReference type="InterPro" id="IPR002197">
    <property type="entry name" value="HTH_Fis"/>
</dbReference>
<dbReference type="GO" id="GO:0043565">
    <property type="term" value="F:sequence-specific DNA binding"/>
    <property type="evidence" value="ECO:0007669"/>
    <property type="project" value="InterPro"/>
</dbReference>
<dbReference type="KEGG" id="bcoh:BC6307_20855"/>
<accession>A0A223KVR0</accession>
<dbReference type="GO" id="GO:0000156">
    <property type="term" value="F:phosphorelay response regulator activity"/>
    <property type="evidence" value="ECO:0007669"/>
    <property type="project" value="InterPro"/>
</dbReference>
<dbReference type="AlphaFoldDB" id="A0A223KVR0"/>